<keyword evidence="2 5" id="KW-0812">Transmembrane</keyword>
<feature type="transmembrane region" description="Helical" evidence="5">
    <location>
        <begin position="189"/>
        <end position="210"/>
    </location>
</feature>
<accession>A0ABT9YN69</accession>
<dbReference type="RefSeq" id="WP_306986126.1">
    <property type="nucleotide sequence ID" value="NZ_JAUSUA010000011.1"/>
</dbReference>
<feature type="transmembrane region" description="Helical" evidence="5">
    <location>
        <begin position="319"/>
        <end position="336"/>
    </location>
</feature>
<evidence type="ECO:0000256" key="1">
    <source>
        <dbReference type="ARBA" id="ARBA00004141"/>
    </source>
</evidence>
<dbReference type="EMBL" id="JAUSUA010000011">
    <property type="protein sequence ID" value="MDQ0209329.1"/>
    <property type="molecule type" value="Genomic_DNA"/>
</dbReference>
<feature type="transmembrane region" description="Helical" evidence="5">
    <location>
        <begin position="149"/>
        <end position="169"/>
    </location>
</feature>
<dbReference type="InterPro" id="IPR001046">
    <property type="entry name" value="NRAMP_fam"/>
</dbReference>
<evidence type="ECO:0000256" key="3">
    <source>
        <dbReference type="ARBA" id="ARBA00022989"/>
    </source>
</evidence>
<keyword evidence="3 5" id="KW-1133">Transmembrane helix</keyword>
<evidence type="ECO:0000256" key="5">
    <source>
        <dbReference type="SAM" id="Phobius"/>
    </source>
</evidence>
<comment type="subcellular location">
    <subcellularLocation>
        <location evidence="1">Membrane</location>
        <topology evidence="1">Multi-pass membrane protein</topology>
    </subcellularLocation>
</comment>
<feature type="transmembrane region" description="Helical" evidence="5">
    <location>
        <begin position="282"/>
        <end position="307"/>
    </location>
</feature>
<evidence type="ECO:0000313" key="7">
    <source>
        <dbReference type="Proteomes" id="UP001225034"/>
    </source>
</evidence>
<reference evidence="6 7" key="1">
    <citation type="submission" date="2023-07" db="EMBL/GenBank/DDBJ databases">
        <title>Genomic Encyclopedia of Type Strains, Phase IV (KMG-IV): sequencing the most valuable type-strain genomes for metagenomic binning, comparative biology and taxonomic classification.</title>
        <authorList>
            <person name="Goeker M."/>
        </authorList>
    </citation>
    <scope>NUCLEOTIDE SEQUENCE [LARGE SCALE GENOMIC DNA]</scope>
    <source>
        <strain evidence="6 7">DSM 19154</strain>
    </source>
</reference>
<protein>
    <submittedName>
        <fullName evidence="6">Mn2+/Fe2+ NRAMP family transporter</fullName>
    </submittedName>
</protein>
<dbReference type="PANTHER" id="PTHR11706:SF2">
    <property type="entry name" value="TRANSPORTER PROTEIN"/>
    <property type="match status" value="1"/>
</dbReference>
<feature type="transmembrane region" description="Helical" evidence="5">
    <location>
        <begin position="49"/>
        <end position="70"/>
    </location>
</feature>
<evidence type="ECO:0000313" key="6">
    <source>
        <dbReference type="EMBL" id="MDQ0209329.1"/>
    </source>
</evidence>
<dbReference type="PANTHER" id="PTHR11706">
    <property type="entry name" value="SOLUTE CARRIER PROTEIN FAMILY 11 MEMBER"/>
    <property type="match status" value="1"/>
</dbReference>
<comment type="caution">
    <text evidence="6">The sequence shown here is derived from an EMBL/GenBank/DDBJ whole genome shotgun (WGS) entry which is preliminary data.</text>
</comment>
<dbReference type="Proteomes" id="UP001225034">
    <property type="component" value="Unassembled WGS sequence"/>
</dbReference>
<evidence type="ECO:0000256" key="4">
    <source>
        <dbReference type="ARBA" id="ARBA00023136"/>
    </source>
</evidence>
<evidence type="ECO:0000256" key="2">
    <source>
        <dbReference type="ARBA" id="ARBA00022692"/>
    </source>
</evidence>
<feature type="transmembrane region" description="Helical" evidence="5">
    <location>
        <begin position="377"/>
        <end position="403"/>
    </location>
</feature>
<name>A0ABT9YN69_9BACI</name>
<feature type="transmembrane region" description="Helical" evidence="5">
    <location>
        <begin position="20"/>
        <end position="37"/>
    </location>
</feature>
<feature type="transmembrane region" description="Helical" evidence="5">
    <location>
        <begin position="120"/>
        <end position="142"/>
    </location>
</feature>
<proteinExistence type="predicted"/>
<keyword evidence="7" id="KW-1185">Reference proteome</keyword>
<dbReference type="Pfam" id="PF01566">
    <property type="entry name" value="Nramp"/>
    <property type="match status" value="1"/>
</dbReference>
<sequence length="408" mass="43343">MANQSLPQTPMSERERKKFLRGAIFLMATSSIGPAFLTQTSLFTQQFMASFAFAIVASIIIDIGAQLNIWRVISVSGLRGQEIAGKVLPGLGLFVAILMVFGGFAFNIGNVAGAGLGINVLFGLPVELGAAITAVIAIVIFLVRNAMRIVDWVMQVLGIIMIVMVGYVMFSTSPPLQEVLIKAVLPDNFNALLLPIVTLVGGTVGGYISFAGGHRLIDAGVVGKENVGFVSRAANYGILTTGIMRVFLFLAVLGVVTLGYTLDEGNPAATVFQVALGDIGYKMFGIVLFAAAISSVIGCAYTSISFLRSFHPFFEKYNSTIIAVFIAISTIIFVFIGRPVQLLVLAGALNALILPVVLTTILIASRKKSIVGDYRHPTWLIVFGIIAIIVTIGAGYISIGALIDLWTG</sequence>
<feature type="transmembrane region" description="Helical" evidence="5">
    <location>
        <begin position="242"/>
        <end position="262"/>
    </location>
</feature>
<keyword evidence="4 5" id="KW-0472">Membrane</keyword>
<feature type="transmembrane region" description="Helical" evidence="5">
    <location>
        <begin position="91"/>
        <end position="108"/>
    </location>
</feature>
<feature type="transmembrane region" description="Helical" evidence="5">
    <location>
        <begin position="342"/>
        <end position="365"/>
    </location>
</feature>
<gene>
    <name evidence="6" type="ORF">J2S05_004171</name>
</gene>
<organism evidence="6 7">
    <name type="scientific">Alkalicoccobacillus murimartini</name>
    <dbReference type="NCBI Taxonomy" id="171685"/>
    <lineage>
        <taxon>Bacteria</taxon>
        <taxon>Bacillati</taxon>
        <taxon>Bacillota</taxon>
        <taxon>Bacilli</taxon>
        <taxon>Bacillales</taxon>
        <taxon>Bacillaceae</taxon>
        <taxon>Alkalicoccobacillus</taxon>
    </lineage>
</organism>